<evidence type="ECO:0000256" key="1">
    <source>
        <dbReference type="SAM" id="MobiDB-lite"/>
    </source>
</evidence>
<evidence type="ECO:0008006" key="5">
    <source>
        <dbReference type="Google" id="ProtNLM"/>
    </source>
</evidence>
<dbReference type="Proteomes" id="UP000199360">
    <property type="component" value="Unassembled WGS sequence"/>
</dbReference>
<dbReference type="PROSITE" id="PS51257">
    <property type="entry name" value="PROKAR_LIPOPROTEIN"/>
    <property type="match status" value="1"/>
</dbReference>
<dbReference type="AlphaFoldDB" id="A0A1C5JSM8"/>
<feature type="compositionally biased region" description="Low complexity" evidence="1">
    <location>
        <begin position="30"/>
        <end position="47"/>
    </location>
</feature>
<evidence type="ECO:0000313" key="3">
    <source>
        <dbReference type="EMBL" id="SCG73562.1"/>
    </source>
</evidence>
<dbReference type="InterPro" id="IPR029046">
    <property type="entry name" value="LolA/LolB/LppX"/>
</dbReference>
<keyword evidence="4" id="KW-1185">Reference proteome</keyword>
<reference evidence="4" key="1">
    <citation type="submission" date="2016-06" db="EMBL/GenBank/DDBJ databases">
        <authorList>
            <person name="Varghese N."/>
            <person name="Submissions Spin"/>
        </authorList>
    </citation>
    <scope>NUCLEOTIDE SEQUENCE [LARGE SCALE GENOMIC DNA]</scope>
    <source>
        <strain evidence="4">DSM 45647</strain>
    </source>
</reference>
<sequence length="256" mass="26092">MTTRRLATTGVALVAVLGLGTTGCADRPGTATSADRPATTTATSATPAADAAGELTAAIARLNEQSMRVKLDSAMITASGVSDPTARTMQATLDLPVFGKASTLVIGKDTWVRFDGALGERLGSGKKWMHMATGKGIMPVDDPGGVKKLLSAVVDVRRDGDRAFSGTLDYTRTGVDARALAAAGDKAKALPFTAAVDAEGRLTTFTMDMTPINASYGTMTASYSDFGAPVKLSRPAAGDTVEAPAEIAKAFSGAGA</sequence>
<feature type="chain" id="PRO_5008720045" description="Lipoprotein LprG" evidence="2">
    <location>
        <begin position="26"/>
        <end position="256"/>
    </location>
</feature>
<dbReference type="OrthoDB" id="3379805at2"/>
<evidence type="ECO:0000256" key="2">
    <source>
        <dbReference type="SAM" id="SignalP"/>
    </source>
</evidence>
<proteinExistence type="predicted"/>
<feature type="signal peptide" evidence="2">
    <location>
        <begin position="1"/>
        <end position="25"/>
    </location>
</feature>
<dbReference type="RefSeq" id="WP_091068850.1">
    <property type="nucleotide sequence ID" value="NZ_FMDM01000013.1"/>
</dbReference>
<protein>
    <recommendedName>
        <fullName evidence="5">Lipoprotein LprG</fullName>
    </recommendedName>
</protein>
<dbReference type="EMBL" id="FMDM01000013">
    <property type="protein sequence ID" value="SCG73562.1"/>
    <property type="molecule type" value="Genomic_DNA"/>
</dbReference>
<keyword evidence="2" id="KW-0732">Signal</keyword>
<evidence type="ECO:0000313" key="4">
    <source>
        <dbReference type="Proteomes" id="UP000199360"/>
    </source>
</evidence>
<dbReference type="Gene3D" id="2.50.20.20">
    <property type="match status" value="1"/>
</dbReference>
<feature type="region of interest" description="Disordered" evidence="1">
    <location>
        <begin position="25"/>
        <end position="47"/>
    </location>
</feature>
<gene>
    <name evidence="3" type="ORF">GA0070213_113127</name>
</gene>
<dbReference type="SUPFAM" id="SSF89392">
    <property type="entry name" value="Prokaryotic lipoproteins and lipoprotein localization factors"/>
    <property type="match status" value="1"/>
</dbReference>
<name>A0A1C5JSM8_9ACTN</name>
<accession>A0A1C5JSM8</accession>
<organism evidence="3 4">
    <name type="scientific">Micromonospora humi</name>
    <dbReference type="NCBI Taxonomy" id="745366"/>
    <lineage>
        <taxon>Bacteria</taxon>
        <taxon>Bacillati</taxon>
        <taxon>Actinomycetota</taxon>
        <taxon>Actinomycetes</taxon>
        <taxon>Micromonosporales</taxon>
        <taxon>Micromonosporaceae</taxon>
        <taxon>Micromonospora</taxon>
    </lineage>
</organism>